<dbReference type="EMBL" id="CAUJNA010003610">
    <property type="protein sequence ID" value="CAJ1405958.1"/>
    <property type="molecule type" value="Genomic_DNA"/>
</dbReference>
<evidence type="ECO:0000313" key="2">
    <source>
        <dbReference type="Proteomes" id="UP001178507"/>
    </source>
</evidence>
<protein>
    <submittedName>
        <fullName evidence="1">Uncharacterized protein</fullName>
    </submittedName>
</protein>
<reference evidence="1" key="1">
    <citation type="submission" date="2023-08" db="EMBL/GenBank/DDBJ databases">
        <authorList>
            <person name="Chen Y."/>
            <person name="Shah S."/>
            <person name="Dougan E. K."/>
            <person name="Thang M."/>
            <person name="Chan C."/>
        </authorList>
    </citation>
    <scope>NUCLEOTIDE SEQUENCE</scope>
</reference>
<sequence>MSVPGYLAAVQDHDECQLLCEADELCAGAALLQPGLCEVRGLAQALGSPTPEGARTAVYEADSSQAPSETAHAGQRRPGFGLRRVLLTTYATGKIFEETQRRLHDSLEIAEISEHWPWNKSSFESGVHGDWYKRHERVNFKRGGAWKPYAIWQAFRHVKWGEWLVYHDASRYVQEGFSSSVQPLLAWLEANREENPCECLAAVRLRQTMEYEWLQQCVPPYGEPVDRDRAADIFCGLMWKLGICRPSSPAECCAAHWDRPMLQHAWSVWRKNRRSARFLREWAHQAEDYDTLAHLPFVDQSLNSLLFYRWKEQLSLRALWVPSLYRSAWRQDMDLGLTGRSDGNIFKHLNFVLDELWNEGTMQRKLLHLVDPADEGRADASLAGMAWRRKLAPPARWRRSLCEAHPKLSARAVAARVFVGEDTPEVSAFLAELSGMWKSPAAWPRDVYEPLTFLDGARQNGWWRALPGVPRDALADGDALAQGFSGALRLGRLRPHFLRGLYGKEALRVLAQVTLVNDGKVAWAPGGRLCSLEGNSSLKVSGLCLKD</sequence>
<gene>
    <name evidence="1" type="ORF">EVOR1521_LOCUS28037</name>
</gene>
<evidence type="ECO:0000313" key="1">
    <source>
        <dbReference type="EMBL" id="CAJ1405958.1"/>
    </source>
</evidence>
<name>A0AA36JJ51_9DINO</name>
<organism evidence="1 2">
    <name type="scientific">Effrenium voratum</name>
    <dbReference type="NCBI Taxonomy" id="2562239"/>
    <lineage>
        <taxon>Eukaryota</taxon>
        <taxon>Sar</taxon>
        <taxon>Alveolata</taxon>
        <taxon>Dinophyceae</taxon>
        <taxon>Suessiales</taxon>
        <taxon>Symbiodiniaceae</taxon>
        <taxon>Effrenium</taxon>
    </lineage>
</organism>
<dbReference type="Proteomes" id="UP001178507">
    <property type="component" value="Unassembled WGS sequence"/>
</dbReference>
<dbReference type="AlphaFoldDB" id="A0AA36JJ51"/>
<proteinExistence type="predicted"/>
<accession>A0AA36JJ51</accession>
<comment type="caution">
    <text evidence="1">The sequence shown here is derived from an EMBL/GenBank/DDBJ whole genome shotgun (WGS) entry which is preliminary data.</text>
</comment>
<feature type="non-terminal residue" evidence="1">
    <location>
        <position position="1"/>
    </location>
</feature>
<keyword evidence="2" id="KW-1185">Reference proteome</keyword>